<keyword evidence="1" id="KW-0812">Transmembrane</keyword>
<reference evidence="2 3" key="1">
    <citation type="submission" date="2020-04" db="EMBL/GenBank/DDBJ databases">
        <title>MicrobeNet Type strains.</title>
        <authorList>
            <person name="Nicholson A.C."/>
        </authorList>
    </citation>
    <scope>NUCLEOTIDE SEQUENCE [LARGE SCALE GENOMIC DNA]</scope>
    <source>
        <strain evidence="2 3">DSM 44445</strain>
    </source>
</reference>
<protein>
    <submittedName>
        <fullName evidence="2">Uncharacterized protein</fullName>
    </submittedName>
</protein>
<dbReference type="Proteomes" id="UP000523447">
    <property type="component" value="Unassembled WGS sequence"/>
</dbReference>
<dbReference type="RefSeq" id="WP_051032046.1">
    <property type="nucleotide sequence ID" value="NZ_CAWPHS010000056.1"/>
</dbReference>
<sequence>MVSEPIGRAHEDPQLLNRIGQAAAEANLGAHRSAHPALHPVHRKNIRTLAVATPVLGLVTLVGVLVNGNWWFLTALLAVVCFLALIGNLITARPFYGKDRAIRLDLYAEGLVYAHGGGLHVVRYDRTSVTASITHYRRNGLTAYRYRLFDLAGTQFLMLGNLARPQEWGPAIQDAVVAAQLTPTWAALEAGQRVQFGDVWMTRDELGRLDKSIAWDRIERIDIDNGSIAVSLAGKLWPGFTAAVGDIPNFRLFHRLADHLIGLRNRPTTTQA</sequence>
<feature type="transmembrane region" description="Helical" evidence="1">
    <location>
        <begin position="70"/>
        <end position="90"/>
    </location>
</feature>
<comment type="caution">
    <text evidence="2">The sequence shown here is derived from an EMBL/GenBank/DDBJ whole genome shotgun (WGS) entry which is preliminary data.</text>
</comment>
<dbReference type="InterPro" id="IPR046492">
    <property type="entry name" value="DUF6585"/>
</dbReference>
<keyword evidence="3" id="KW-1185">Reference proteome</keyword>
<gene>
    <name evidence="2" type="ORF">HGA07_09195</name>
</gene>
<dbReference type="Pfam" id="PF20226">
    <property type="entry name" value="DUF6585"/>
    <property type="match status" value="1"/>
</dbReference>
<dbReference type="EMBL" id="JAAXPE010000006">
    <property type="protein sequence ID" value="NKY85797.1"/>
    <property type="molecule type" value="Genomic_DNA"/>
</dbReference>
<dbReference type="AlphaFoldDB" id="A0A7X6LXX5"/>
<evidence type="ECO:0000256" key="1">
    <source>
        <dbReference type="SAM" id="Phobius"/>
    </source>
</evidence>
<organism evidence="2 3">
    <name type="scientific">Nocardia veterana</name>
    <dbReference type="NCBI Taxonomy" id="132249"/>
    <lineage>
        <taxon>Bacteria</taxon>
        <taxon>Bacillati</taxon>
        <taxon>Actinomycetota</taxon>
        <taxon>Actinomycetes</taxon>
        <taxon>Mycobacteriales</taxon>
        <taxon>Nocardiaceae</taxon>
        <taxon>Nocardia</taxon>
    </lineage>
</organism>
<accession>A0A7X6LXX5</accession>
<name>A0A7X6LXX5_9NOCA</name>
<evidence type="ECO:0000313" key="2">
    <source>
        <dbReference type="EMBL" id="NKY85797.1"/>
    </source>
</evidence>
<keyword evidence="1" id="KW-1133">Transmembrane helix</keyword>
<feature type="transmembrane region" description="Helical" evidence="1">
    <location>
        <begin position="46"/>
        <end position="64"/>
    </location>
</feature>
<keyword evidence="1" id="KW-0472">Membrane</keyword>
<proteinExistence type="predicted"/>
<evidence type="ECO:0000313" key="3">
    <source>
        <dbReference type="Proteomes" id="UP000523447"/>
    </source>
</evidence>